<evidence type="ECO:0000256" key="2">
    <source>
        <dbReference type="ARBA" id="ARBA00022797"/>
    </source>
</evidence>
<feature type="domain" description="Epoxide hydrolase N-terminal" evidence="5">
    <location>
        <begin position="7"/>
        <end position="143"/>
    </location>
</feature>
<protein>
    <submittedName>
        <fullName evidence="6">Alpha/beta-hydrolase</fullName>
    </submittedName>
</protein>
<proteinExistence type="inferred from homology"/>
<comment type="similarity">
    <text evidence="1">Belongs to the peptidase S33 family.</text>
</comment>
<gene>
    <name evidence="6" type="ORF">ARMSODRAFT_1027543</name>
</gene>
<evidence type="ECO:0000256" key="3">
    <source>
        <dbReference type="ARBA" id="ARBA00022801"/>
    </source>
</evidence>
<evidence type="ECO:0000313" key="6">
    <source>
        <dbReference type="EMBL" id="PBK59256.1"/>
    </source>
</evidence>
<dbReference type="STRING" id="1076256.A0A2H3B892"/>
<evidence type="ECO:0000313" key="7">
    <source>
        <dbReference type="Proteomes" id="UP000218334"/>
    </source>
</evidence>
<organism evidence="6 7">
    <name type="scientific">Armillaria solidipes</name>
    <dbReference type="NCBI Taxonomy" id="1076256"/>
    <lineage>
        <taxon>Eukaryota</taxon>
        <taxon>Fungi</taxon>
        <taxon>Dikarya</taxon>
        <taxon>Basidiomycota</taxon>
        <taxon>Agaricomycotina</taxon>
        <taxon>Agaricomycetes</taxon>
        <taxon>Agaricomycetidae</taxon>
        <taxon>Agaricales</taxon>
        <taxon>Marasmiineae</taxon>
        <taxon>Physalacriaceae</taxon>
        <taxon>Armillaria</taxon>
    </lineage>
</organism>
<evidence type="ECO:0000256" key="1">
    <source>
        <dbReference type="ARBA" id="ARBA00010088"/>
    </source>
</evidence>
<keyword evidence="2" id="KW-0058">Aromatic hydrocarbons catabolism</keyword>
<dbReference type="PRINTS" id="PR00412">
    <property type="entry name" value="EPOXHYDRLASE"/>
</dbReference>
<dbReference type="PANTHER" id="PTHR21661:SF35">
    <property type="entry name" value="EPOXIDE HYDROLASE"/>
    <property type="match status" value="1"/>
</dbReference>
<evidence type="ECO:0000259" key="5">
    <source>
        <dbReference type="Pfam" id="PF06441"/>
    </source>
</evidence>
<dbReference type="SUPFAM" id="SSF53474">
    <property type="entry name" value="alpha/beta-Hydrolases"/>
    <property type="match status" value="1"/>
</dbReference>
<keyword evidence="7" id="KW-1185">Reference proteome</keyword>
<name>A0A2H3B892_9AGAR</name>
<feature type="region of interest" description="Disordered" evidence="4">
    <location>
        <begin position="228"/>
        <end position="255"/>
    </location>
</feature>
<dbReference type="EMBL" id="KZ293508">
    <property type="protein sequence ID" value="PBK59256.1"/>
    <property type="molecule type" value="Genomic_DNA"/>
</dbReference>
<dbReference type="Proteomes" id="UP000218334">
    <property type="component" value="Unassembled WGS sequence"/>
</dbReference>
<evidence type="ECO:0000256" key="4">
    <source>
        <dbReference type="SAM" id="MobiDB-lite"/>
    </source>
</evidence>
<dbReference type="Gene3D" id="3.40.50.1820">
    <property type="entry name" value="alpha/beta hydrolase"/>
    <property type="match status" value="1"/>
</dbReference>
<keyword evidence="3 6" id="KW-0378">Hydrolase</keyword>
<dbReference type="Pfam" id="PF06441">
    <property type="entry name" value="EHN"/>
    <property type="match status" value="1"/>
</dbReference>
<dbReference type="PANTHER" id="PTHR21661">
    <property type="entry name" value="EPOXIDE HYDROLASE 1-RELATED"/>
    <property type="match status" value="1"/>
</dbReference>
<sequence length="255" mass="28723">MASQELPFKISIPDDELKLLQQKLSLIRLPDELDGSGKKYGVPLKDIKRLVTRWRDGFDWRAQEAALNAELPQFTRDIEVDGKKKEENVHPHAFAELSQAQYYWLHTAHFGVLNIHYVHKKSEVEGAVPLLFVHGWPGSFIEVRKILPLLTSSSPDHPSFHVVALSLPGYGFSEDSKKQGFRLAQYAEVAEKLMVALGYNEYVTQGGDWGGLITRKIASLYGGEHSKALHTNTPTQRTPSDHLHQQSPIFMVESG</sequence>
<accession>A0A2H3B892</accession>
<reference evidence="7" key="1">
    <citation type="journal article" date="2017" name="Nat. Ecol. Evol.">
        <title>Genome expansion and lineage-specific genetic innovations in the forest pathogenic fungi Armillaria.</title>
        <authorList>
            <person name="Sipos G."/>
            <person name="Prasanna A.N."/>
            <person name="Walter M.C."/>
            <person name="O'Connor E."/>
            <person name="Balint B."/>
            <person name="Krizsan K."/>
            <person name="Kiss B."/>
            <person name="Hess J."/>
            <person name="Varga T."/>
            <person name="Slot J."/>
            <person name="Riley R."/>
            <person name="Boka B."/>
            <person name="Rigling D."/>
            <person name="Barry K."/>
            <person name="Lee J."/>
            <person name="Mihaltcheva S."/>
            <person name="LaButti K."/>
            <person name="Lipzen A."/>
            <person name="Waldron R."/>
            <person name="Moloney N.M."/>
            <person name="Sperisen C."/>
            <person name="Kredics L."/>
            <person name="Vagvoelgyi C."/>
            <person name="Patrignani A."/>
            <person name="Fitzpatrick D."/>
            <person name="Nagy I."/>
            <person name="Doyle S."/>
            <person name="Anderson J.B."/>
            <person name="Grigoriev I.V."/>
            <person name="Gueldener U."/>
            <person name="Muensterkoetter M."/>
            <person name="Nagy L.G."/>
        </authorList>
    </citation>
    <scope>NUCLEOTIDE SEQUENCE [LARGE SCALE GENOMIC DNA]</scope>
    <source>
        <strain evidence="7">28-4</strain>
    </source>
</reference>
<dbReference type="InterPro" id="IPR000639">
    <property type="entry name" value="Epox_hydrolase-like"/>
</dbReference>
<dbReference type="InterPro" id="IPR029058">
    <property type="entry name" value="AB_hydrolase_fold"/>
</dbReference>
<dbReference type="InterPro" id="IPR010497">
    <property type="entry name" value="Epoxide_hydro_N"/>
</dbReference>
<dbReference type="AlphaFoldDB" id="A0A2H3B892"/>
<dbReference type="GO" id="GO:0097176">
    <property type="term" value="P:epoxide metabolic process"/>
    <property type="evidence" value="ECO:0007669"/>
    <property type="project" value="TreeGrafter"/>
</dbReference>
<feature type="compositionally biased region" description="Polar residues" evidence="4">
    <location>
        <begin position="229"/>
        <end position="238"/>
    </location>
</feature>
<dbReference type="GO" id="GO:0004301">
    <property type="term" value="F:epoxide hydrolase activity"/>
    <property type="evidence" value="ECO:0007669"/>
    <property type="project" value="TreeGrafter"/>
</dbReference>